<dbReference type="PANTHER" id="PTHR43673">
    <property type="entry name" value="NAD(P)H NITROREDUCTASE YDGI-RELATED"/>
    <property type="match status" value="1"/>
</dbReference>
<dbReference type="SUPFAM" id="SSF55469">
    <property type="entry name" value="FMN-dependent nitroreductase-like"/>
    <property type="match status" value="1"/>
</dbReference>
<keyword evidence="4" id="KW-0288">FMN</keyword>
<dbReference type="InterPro" id="IPR029479">
    <property type="entry name" value="Nitroreductase"/>
</dbReference>
<sequence>MEAIECIMTRKSIRKLDVTREVSKETLETIVKAGFAAPTAVNARPWHYVVVTNREVLDKFAAVLPYCGFATKASAAIVVCGKTDKFVKAPFAPEYWVQDCSAATENILLAAHALGLGATWSGVFPVEDLIKEVTSILSLDETVVPLSVIPMGYPVEGVNMTPKNKYNPEEVTFVE</sequence>
<dbReference type="PANTHER" id="PTHR43673:SF2">
    <property type="entry name" value="NITROREDUCTASE"/>
    <property type="match status" value="1"/>
</dbReference>
<keyword evidence="3" id="KW-0285">Flavoprotein</keyword>
<dbReference type="GO" id="GO:0016491">
    <property type="term" value="F:oxidoreductase activity"/>
    <property type="evidence" value="ECO:0007669"/>
    <property type="project" value="UniProtKB-KW"/>
</dbReference>
<accession>A0A9K3D2F4</accession>
<dbReference type="Gene3D" id="3.40.109.10">
    <property type="entry name" value="NADH Oxidase"/>
    <property type="match status" value="1"/>
</dbReference>
<evidence type="ECO:0000313" key="8">
    <source>
        <dbReference type="Proteomes" id="UP000265618"/>
    </source>
</evidence>
<feature type="domain" description="Nitroreductase" evidence="6">
    <location>
        <begin position="7"/>
        <end position="62"/>
    </location>
</feature>
<evidence type="ECO:0000256" key="3">
    <source>
        <dbReference type="ARBA" id="ARBA00022630"/>
    </source>
</evidence>
<protein>
    <recommendedName>
        <fullName evidence="6">Nitroreductase domain-containing protein</fullName>
    </recommendedName>
</protein>
<organism evidence="7 8">
    <name type="scientific">Kipferlia bialata</name>
    <dbReference type="NCBI Taxonomy" id="797122"/>
    <lineage>
        <taxon>Eukaryota</taxon>
        <taxon>Metamonada</taxon>
        <taxon>Carpediemonas-like organisms</taxon>
        <taxon>Kipferlia</taxon>
    </lineage>
</organism>
<comment type="caution">
    <text evidence="7">The sequence shown here is derived from an EMBL/GenBank/DDBJ whole genome shotgun (WGS) entry which is preliminary data.</text>
</comment>
<name>A0A9K3D2F4_9EUKA</name>
<evidence type="ECO:0000256" key="5">
    <source>
        <dbReference type="ARBA" id="ARBA00023002"/>
    </source>
</evidence>
<dbReference type="CDD" id="cd02150">
    <property type="entry name" value="nitroreductase"/>
    <property type="match status" value="1"/>
</dbReference>
<comment type="cofactor">
    <cofactor evidence="1">
        <name>FMN</name>
        <dbReference type="ChEBI" id="CHEBI:58210"/>
    </cofactor>
</comment>
<feature type="domain" description="Nitroreductase" evidence="6">
    <location>
        <begin position="74"/>
        <end position="153"/>
    </location>
</feature>
<comment type="similarity">
    <text evidence="2">Belongs to the nitroreductase family.</text>
</comment>
<evidence type="ECO:0000313" key="7">
    <source>
        <dbReference type="EMBL" id="GIQ86588.1"/>
    </source>
</evidence>
<dbReference type="EMBL" id="BDIP01002632">
    <property type="protein sequence ID" value="GIQ86588.1"/>
    <property type="molecule type" value="Genomic_DNA"/>
</dbReference>
<evidence type="ECO:0000256" key="1">
    <source>
        <dbReference type="ARBA" id="ARBA00001917"/>
    </source>
</evidence>
<proteinExistence type="inferred from homology"/>
<evidence type="ECO:0000256" key="2">
    <source>
        <dbReference type="ARBA" id="ARBA00007118"/>
    </source>
</evidence>
<evidence type="ECO:0000259" key="6">
    <source>
        <dbReference type="Pfam" id="PF00881"/>
    </source>
</evidence>
<keyword evidence="5" id="KW-0560">Oxidoreductase</keyword>
<dbReference type="Proteomes" id="UP000265618">
    <property type="component" value="Unassembled WGS sequence"/>
</dbReference>
<dbReference type="AlphaFoldDB" id="A0A9K3D2F4"/>
<dbReference type="InterPro" id="IPR000415">
    <property type="entry name" value="Nitroreductase-like"/>
</dbReference>
<dbReference type="Pfam" id="PF00881">
    <property type="entry name" value="Nitroreductase"/>
    <property type="match status" value="2"/>
</dbReference>
<reference evidence="7 8" key="1">
    <citation type="journal article" date="2018" name="PLoS ONE">
        <title>The draft genome of Kipferlia bialata reveals reductive genome evolution in fornicate parasites.</title>
        <authorList>
            <person name="Tanifuji G."/>
            <person name="Takabayashi S."/>
            <person name="Kume K."/>
            <person name="Takagi M."/>
            <person name="Nakayama T."/>
            <person name="Kamikawa R."/>
            <person name="Inagaki Y."/>
            <person name="Hashimoto T."/>
        </authorList>
    </citation>
    <scope>NUCLEOTIDE SEQUENCE [LARGE SCALE GENOMIC DNA]</scope>
    <source>
        <strain evidence="7">NY0173</strain>
    </source>
</reference>
<evidence type="ECO:0000256" key="4">
    <source>
        <dbReference type="ARBA" id="ARBA00022643"/>
    </source>
</evidence>
<gene>
    <name evidence="7" type="ORF">KIPB_008468</name>
</gene>
<keyword evidence="8" id="KW-1185">Reference proteome</keyword>